<feature type="transmembrane region" description="Helical" evidence="6">
    <location>
        <begin position="224"/>
        <end position="246"/>
    </location>
</feature>
<dbReference type="AlphaFoldDB" id="N1PUP6"/>
<dbReference type="OrthoDB" id="4329349at2759"/>
<evidence type="ECO:0000313" key="9">
    <source>
        <dbReference type="Proteomes" id="UP000016933"/>
    </source>
</evidence>
<keyword evidence="9" id="KW-1185">Reference proteome</keyword>
<name>N1PUP6_DOTSN</name>
<feature type="transmembrane region" description="Helical" evidence="6">
    <location>
        <begin position="143"/>
        <end position="171"/>
    </location>
</feature>
<proteinExistence type="inferred from homology"/>
<evidence type="ECO:0000313" key="8">
    <source>
        <dbReference type="EMBL" id="EME46114.1"/>
    </source>
</evidence>
<dbReference type="GO" id="GO:0016020">
    <property type="term" value="C:membrane"/>
    <property type="evidence" value="ECO:0007669"/>
    <property type="project" value="UniProtKB-SubCell"/>
</dbReference>
<feature type="transmembrane region" description="Helical" evidence="6">
    <location>
        <begin position="51"/>
        <end position="71"/>
    </location>
</feature>
<dbReference type="EMBL" id="KB446537">
    <property type="protein sequence ID" value="EME46114.1"/>
    <property type="molecule type" value="Genomic_DNA"/>
</dbReference>
<evidence type="ECO:0000256" key="6">
    <source>
        <dbReference type="SAM" id="Phobius"/>
    </source>
</evidence>
<feature type="domain" description="Rhodopsin" evidence="7">
    <location>
        <begin position="39"/>
        <end position="277"/>
    </location>
</feature>
<organism evidence="8 9">
    <name type="scientific">Dothistroma septosporum (strain NZE10 / CBS 128990)</name>
    <name type="common">Red band needle blight fungus</name>
    <name type="synonym">Mycosphaerella pini</name>
    <dbReference type="NCBI Taxonomy" id="675120"/>
    <lineage>
        <taxon>Eukaryota</taxon>
        <taxon>Fungi</taxon>
        <taxon>Dikarya</taxon>
        <taxon>Ascomycota</taxon>
        <taxon>Pezizomycotina</taxon>
        <taxon>Dothideomycetes</taxon>
        <taxon>Dothideomycetidae</taxon>
        <taxon>Mycosphaerellales</taxon>
        <taxon>Mycosphaerellaceae</taxon>
        <taxon>Dothistroma</taxon>
    </lineage>
</organism>
<keyword evidence="3 6" id="KW-1133">Transmembrane helix</keyword>
<comment type="similarity">
    <text evidence="5">Belongs to the SAT4 family.</text>
</comment>
<evidence type="ECO:0000256" key="4">
    <source>
        <dbReference type="ARBA" id="ARBA00023136"/>
    </source>
</evidence>
<dbReference type="PANTHER" id="PTHR33048:SF152">
    <property type="entry name" value="INTEGRAL MEMBRANE PROTEIN"/>
    <property type="match status" value="1"/>
</dbReference>
<evidence type="ECO:0000256" key="2">
    <source>
        <dbReference type="ARBA" id="ARBA00022692"/>
    </source>
</evidence>
<evidence type="ECO:0000256" key="3">
    <source>
        <dbReference type="ARBA" id="ARBA00022989"/>
    </source>
</evidence>
<dbReference type="HOGENOM" id="CLU_019101_0_2_1"/>
<evidence type="ECO:0000259" key="7">
    <source>
        <dbReference type="Pfam" id="PF20684"/>
    </source>
</evidence>
<dbReference type="PANTHER" id="PTHR33048">
    <property type="entry name" value="PTH11-LIKE INTEGRAL MEMBRANE PROTEIN (AFU_ORTHOLOGUE AFUA_5G11245)"/>
    <property type="match status" value="1"/>
</dbReference>
<feature type="transmembrane region" description="Helical" evidence="6">
    <location>
        <begin position="19"/>
        <end position="39"/>
    </location>
</feature>
<comment type="subcellular location">
    <subcellularLocation>
        <location evidence="1">Membrane</location>
        <topology evidence="1">Multi-pass membrane protein</topology>
    </subcellularLocation>
</comment>
<feature type="non-terminal residue" evidence="8">
    <location>
        <position position="277"/>
    </location>
</feature>
<dbReference type="Proteomes" id="UP000016933">
    <property type="component" value="Unassembled WGS sequence"/>
</dbReference>
<dbReference type="STRING" id="675120.N1PUP6"/>
<dbReference type="Pfam" id="PF20684">
    <property type="entry name" value="Fung_rhodopsin"/>
    <property type="match status" value="1"/>
</dbReference>
<accession>N1PUP6</accession>
<dbReference type="eggNOG" id="ENOG502SH4E">
    <property type="taxonomic scope" value="Eukaryota"/>
</dbReference>
<dbReference type="InterPro" id="IPR052337">
    <property type="entry name" value="SAT4-like"/>
</dbReference>
<evidence type="ECO:0000256" key="5">
    <source>
        <dbReference type="ARBA" id="ARBA00038359"/>
    </source>
</evidence>
<dbReference type="OMA" id="NISTIWA"/>
<dbReference type="InterPro" id="IPR049326">
    <property type="entry name" value="Rhodopsin_dom_fungi"/>
</dbReference>
<reference evidence="8" key="1">
    <citation type="journal article" date="2012" name="PLoS Pathog.">
        <title>Diverse lifestyles and strategies of plant pathogenesis encoded in the genomes of eighteen Dothideomycetes fungi.</title>
        <authorList>
            <person name="Ohm R.A."/>
            <person name="Feau N."/>
            <person name="Henrissat B."/>
            <person name="Schoch C.L."/>
            <person name="Horwitz B.A."/>
            <person name="Barry K.W."/>
            <person name="Condon B.J."/>
            <person name="Copeland A.C."/>
            <person name="Dhillon B."/>
            <person name="Glaser F."/>
            <person name="Hesse C.N."/>
            <person name="Kosti I."/>
            <person name="LaButti K."/>
            <person name="Lindquist E.A."/>
            <person name="Lucas S."/>
            <person name="Salamov A.A."/>
            <person name="Bradshaw R.E."/>
            <person name="Ciuffetti L."/>
            <person name="Hamelin R.C."/>
            <person name="Kema G.H.J."/>
            <person name="Lawrence C."/>
            <person name="Scott J.A."/>
            <person name="Spatafora J.W."/>
            <person name="Turgeon B.G."/>
            <person name="de Wit P.J.G.M."/>
            <person name="Zhong S."/>
            <person name="Goodwin S.B."/>
            <person name="Grigoriev I.V."/>
        </authorList>
    </citation>
    <scope>NUCLEOTIDE SEQUENCE [LARGE SCALE GENOMIC DNA]</scope>
    <source>
        <strain evidence="8">NZE10</strain>
    </source>
</reference>
<feature type="transmembrane region" description="Helical" evidence="6">
    <location>
        <begin position="191"/>
        <end position="212"/>
    </location>
</feature>
<reference evidence="8" key="2">
    <citation type="submission" date="2012-09" db="EMBL/GenBank/DDBJ databases">
        <title>The Genomes of the Fungal Plant Pathogens Cladosporium fulvum and Dothistroma septosporum Reveal Adaptation to Different Hosts and Lifestyles but also Signatures of Common Ancestry.</title>
        <authorList>
            <consortium name="DOE Joint Genome Institute"/>
            <person name="de Wit P.J.G.M."/>
            <person name="van der Burgt A."/>
            <person name="Okmen B."/>
            <person name="Stergiopoulos I."/>
            <person name="Abd-Elsalam K."/>
            <person name="Aerts A.L."/>
            <person name="Bahkali A.H.A."/>
            <person name="Beenen H.G."/>
            <person name="Chettri P."/>
            <person name="Cox M.P."/>
            <person name="Datema E."/>
            <person name="de Vries R.P."/>
            <person name="Dhillon B."/>
            <person name="Ganley A.R."/>
            <person name="Griffiths S."/>
            <person name="Guo Y."/>
            <person name="Hamelin R.C."/>
            <person name="Henrissat B."/>
            <person name="Kabir M.S."/>
            <person name="Jashni M.K."/>
            <person name="Kema G."/>
            <person name="Klaubauf S."/>
            <person name="Lapidus A."/>
            <person name="Levasseur A."/>
            <person name="Lindquist E."/>
            <person name="Mehrabi R."/>
            <person name="Ohm R.A."/>
            <person name="Owen T.J."/>
            <person name="Salamov A."/>
            <person name="Schwelm A."/>
            <person name="Schijlen E."/>
            <person name="Sun H."/>
            <person name="den Burg H.A."/>
            <person name="van Ham R.C.H.J."/>
            <person name="Zhang S."/>
            <person name="Goodwin S.B."/>
            <person name="Grigoriev I.V."/>
            <person name="Collemare J."/>
            <person name="Bradshaw R.E."/>
        </authorList>
    </citation>
    <scope>NUCLEOTIDE SEQUENCE</scope>
    <source>
        <strain evidence="8">NZE10</strain>
    </source>
</reference>
<gene>
    <name evidence="8" type="ORF">DOTSEDRAFT_126539</name>
</gene>
<keyword evidence="2 6" id="KW-0812">Transmembrane</keyword>
<sequence length="277" mass="31385">MGCLSTQVYHRHGAYMHEIWAWFAVGSVVLFARVGVRLRMIGWRGLQGDDYMAVALWLCFICDRVAVTVVYRYGSNLDYTVAQARLLSECQIDKVRIGSQMPLLAWYVVRHAGHVTMAKSLSLKAMMLFFFNRLTFGLYQQRLVKIFAGIAAVSYLAVWLTITCGCHPIHLNWQMLPYPPEKRCLEKVQNFYVTTVLNVLTDTLILAIPLPLLWGMRVSLARKIALTVLLCSGNFIIIAAILRITFSMRGVNALNINLWGTRETAVGIIVVNMPILR</sequence>
<protein>
    <recommendedName>
        <fullName evidence="7">Rhodopsin domain-containing protein</fullName>
    </recommendedName>
</protein>
<evidence type="ECO:0000256" key="1">
    <source>
        <dbReference type="ARBA" id="ARBA00004141"/>
    </source>
</evidence>
<keyword evidence="4 6" id="KW-0472">Membrane</keyword>